<proteinExistence type="predicted"/>
<evidence type="ECO:0000313" key="6">
    <source>
        <dbReference type="Proteomes" id="UP000426246"/>
    </source>
</evidence>
<dbReference type="AlphaFoldDB" id="A0A6B8RPT1"/>
<evidence type="ECO:0000256" key="3">
    <source>
        <dbReference type="ARBA" id="ARBA00023002"/>
    </source>
</evidence>
<evidence type="ECO:0000259" key="4">
    <source>
        <dbReference type="Pfam" id="PF03358"/>
    </source>
</evidence>
<dbReference type="Pfam" id="PF03358">
    <property type="entry name" value="FMN_red"/>
    <property type="match status" value="1"/>
</dbReference>
<gene>
    <name evidence="5" type="primary">ssuE</name>
    <name evidence="5" type="ORF">EHS13_25555</name>
</gene>
<dbReference type="SUPFAM" id="SSF52218">
    <property type="entry name" value="Flavoproteins"/>
    <property type="match status" value="1"/>
</dbReference>
<accession>A0A6B8RPT1</accession>
<keyword evidence="6" id="KW-1185">Reference proteome</keyword>
<dbReference type="PANTHER" id="PTHR43408:SF1">
    <property type="entry name" value="FMN REDUCTASE (NADPH)"/>
    <property type="match status" value="1"/>
</dbReference>
<evidence type="ECO:0000313" key="5">
    <source>
        <dbReference type="EMBL" id="QGQ98019.1"/>
    </source>
</evidence>
<keyword evidence="3 5" id="KW-0560">Oxidoreductase</keyword>
<dbReference type="KEGG" id="ppsc:EHS13_25555"/>
<dbReference type="GO" id="GO:0046306">
    <property type="term" value="P:alkanesulfonate catabolic process"/>
    <property type="evidence" value="ECO:0007669"/>
    <property type="project" value="InterPro"/>
</dbReference>
<dbReference type="InterPro" id="IPR029039">
    <property type="entry name" value="Flavoprotein-like_sf"/>
</dbReference>
<keyword evidence="1" id="KW-0285">Flavoprotein</keyword>
<evidence type="ECO:0000256" key="1">
    <source>
        <dbReference type="ARBA" id="ARBA00022630"/>
    </source>
</evidence>
<dbReference type="RefSeq" id="WP_155703113.1">
    <property type="nucleotide sequence ID" value="NZ_CP034235.1"/>
</dbReference>
<dbReference type="PANTHER" id="PTHR43408">
    <property type="entry name" value="FMN REDUCTASE (NADPH)"/>
    <property type="match status" value="1"/>
</dbReference>
<sequence length="187" mass="20435">MAKLVIISGSPSAKSRLNGVLDYAYEALKIHGHQLDLIYVRDLPAEDLLHARFDSPSIIEAQRLVEQADAILIATPIYKASYTGILKAFLDLLPQKGLQRKTILPIAIGGTISHLLAIDYAIKPLLSVLGARDILGGVYVLDTQVTWTESGSALLSEEITSRLDAAIQEFSEEAIWQEQNKLISKGV</sequence>
<feature type="domain" description="NADPH-dependent FMN reductase-like" evidence="4">
    <location>
        <begin position="3"/>
        <end position="143"/>
    </location>
</feature>
<name>A0A6B8RPT1_9BACL</name>
<dbReference type="Proteomes" id="UP000426246">
    <property type="component" value="Chromosome"/>
</dbReference>
<dbReference type="EC" id="1.5.1.38" evidence="5"/>
<dbReference type="InterPro" id="IPR051814">
    <property type="entry name" value="NAD(P)H-dep_FMN_reductase"/>
</dbReference>
<reference evidence="6" key="1">
    <citation type="submission" date="2018-11" db="EMBL/GenBank/DDBJ databases">
        <title>Complete genome sequence of Paenibacillus sp. ML311-T8.</title>
        <authorList>
            <person name="Nam Y.-D."/>
            <person name="Kang J."/>
            <person name="Chung W.-H."/>
            <person name="Park Y.S."/>
        </authorList>
    </citation>
    <scope>NUCLEOTIDE SEQUENCE [LARGE SCALE GENOMIC DNA]</scope>
    <source>
        <strain evidence="6">ML311-T8</strain>
    </source>
</reference>
<dbReference type="NCBIfam" id="TIGR03567">
    <property type="entry name" value="FMN_reduc_SsuE"/>
    <property type="match status" value="1"/>
</dbReference>
<dbReference type="EMBL" id="CP034235">
    <property type="protein sequence ID" value="QGQ98019.1"/>
    <property type="molecule type" value="Genomic_DNA"/>
</dbReference>
<organism evidence="5 6">
    <name type="scientific">Paenibacillus psychroresistens</name>
    <dbReference type="NCBI Taxonomy" id="1778678"/>
    <lineage>
        <taxon>Bacteria</taxon>
        <taxon>Bacillati</taxon>
        <taxon>Bacillota</taxon>
        <taxon>Bacilli</taxon>
        <taxon>Bacillales</taxon>
        <taxon>Paenibacillaceae</taxon>
        <taxon>Paenibacillus</taxon>
    </lineage>
</organism>
<evidence type="ECO:0000256" key="2">
    <source>
        <dbReference type="ARBA" id="ARBA00022643"/>
    </source>
</evidence>
<dbReference type="Gene3D" id="3.40.50.360">
    <property type="match status" value="1"/>
</dbReference>
<keyword evidence="2" id="KW-0288">FMN</keyword>
<dbReference type="GO" id="GO:0052873">
    <property type="term" value="F:FMN reductase (NADPH) activity"/>
    <property type="evidence" value="ECO:0007669"/>
    <property type="project" value="UniProtKB-EC"/>
</dbReference>
<dbReference type="InterPro" id="IPR020048">
    <property type="entry name" value="NADPH-dep_FMN_reduc_SsuE"/>
</dbReference>
<dbReference type="OrthoDB" id="1643408at2"/>
<dbReference type="InterPro" id="IPR005025">
    <property type="entry name" value="FMN_Rdtase-like_dom"/>
</dbReference>
<protein>
    <submittedName>
        <fullName evidence="5">FMN reductase (NADPH)</fullName>
        <ecNumber evidence="5">1.5.1.38</ecNumber>
    </submittedName>
</protein>